<reference evidence="1 2" key="2">
    <citation type="journal article" date="2012" name="Stand. Genomic Sci.">
        <title>Complete Genome Sequence of Clostridium clariflavum DSM 19732.</title>
        <authorList>
            <person name="Izquierdo J.A."/>
            <person name="Goodwin L."/>
            <person name="Davenport K.W."/>
            <person name="Teshima H."/>
            <person name="Bruce D."/>
            <person name="Detter C."/>
            <person name="Tapia R."/>
            <person name="Han S."/>
            <person name="Land M."/>
            <person name="Hauser L."/>
            <person name="Jeffries C.D."/>
            <person name="Han J."/>
            <person name="Pitluck S."/>
            <person name="Nolan M."/>
            <person name="Chen A."/>
            <person name="Huntemann M."/>
            <person name="Mavromatis K."/>
            <person name="Mikhailova N."/>
            <person name="Liolios K."/>
            <person name="Woyke T."/>
            <person name="Lynd L.R."/>
        </authorList>
    </citation>
    <scope>NUCLEOTIDE SEQUENCE [LARGE SCALE GENOMIC DNA]</scope>
    <source>
        <strain evidence="2">DSM 19732 / NBRC 101661 / EBR45</strain>
    </source>
</reference>
<gene>
    <name evidence="1" type="ordered locus">Clocl_2511</name>
</gene>
<dbReference type="HOGENOM" id="CLU_1358467_0_0_9"/>
<name>G8LZZ1_ACECE</name>
<dbReference type="OrthoDB" id="2085676at2"/>
<dbReference type="EMBL" id="CP003065">
    <property type="protein sequence ID" value="AEV69081.1"/>
    <property type="molecule type" value="Genomic_DNA"/>
</dbReference>
<accession>G8LZZ1</accession>
<dbReference type="KEGG" id="ccl:Clocl_2511"/>
<protein>
    <submittedName>
        <fullName evidence="1">Uncharacterized protein</fullName>
    </submittedName>
</protein>
<sequence length="201" mass="23228" precursor="true">MFRKKLENFWYYHKYKVIIAIFVIITIIVASSGDSGGEADLEIGYVIGNREVILQNLDENKALFESLIQGKDKEKAVVSILPITPSRLEVEFVIGISQIFLLDKETLLPIINHHFFEPLDSYVDKYNIDLSGFPEVKADPDGENNYKVYAIPVKKLDMFLEMGFPEDYYFAIRLPKENDKDDVMRNKNAHIVLEYILKNSQ</sequence>
<evidence type="ECO:0000313" key="1">
    <source>
        <dbReference type="EMBL" id="AEV69081.1"/>
    </source>
</evidence>
<reference evidence="2" key="1">
    <citation type="submission" date="2011-12" db="EMBL/GenBank/DDBJ databases">
        <title>Complete sequence of Clostridium clariflavum DSM 19732.</title>
        <authorList>
            <consortium name="US DOE Joint Genome Institute"/>
            <person name="Lucas S."/>
            <person name="Han J."/>
            <person name="Lapidus A."/>
            <person name="Cheng J.-F."/>
            <person name="Goodwin L."/>
            <person name="Pitluck S."/>
            <person name="Peters L."/>
            <person name="Teshima H."/>
            <person name="Detter J.C."/>
            <person name="Han C."/>
            <person name="Tapia R."/>
            <person name="Land M."/>
            <person name="Hauser L."/>
            <person name="Kyrpides N."/>
            <person name="Ivanova N."/>
            <person name="Pagani I."/>
            <person name="Kitzmiller T."/>
            <person name="Lynd L."/>
            <person name="Izquierdo J."/>
            <person name="Woyke T."/>
        </authorList>
    </citation>
    <scope>NUCLEOTIDE SEQUENCE [LARGE SCALE GENOMIC DNA]</scope>
    <source>
        <strain evidence="2">DSM 19732 / NBRC 101661 / EBR45</strain>
    </source>
</reference>
<proteinExistence type="predicted"/>
<keyword evidence="2" id="KW-1185">Reference proteome</keyword>
<dbReference type="AlphaFoldDB" id="G8LZZ1"/>
<dbReference type="RefSeq" id="WP_014255646.1">
    <property type="nucleotide sequence ID" value="NC_016627.1"/>
</dbReference>
<dbReference type="Proteomes" id="UP000005435">
    <property type="component" value="Chromosome"/>
</dbReference>
<evidence type="ECO:0000313" key="2">
    <source>
        <dbReference type="Proteomes" id="UP000005435"/>
    </source>
</evidence>
<organism evidence="1 2">
    <name type="scientific">Acetivibrio clariflavus (strain DSM 19732 / NBRC 101661 / EBR45)</name>
    <name type="common">Clostridium clariflavum</name>
    <dbReference type="NCBI Taxonomy" id="720554"/>
    <lineage>
        <taxon>Bacteria</taxon>
        <taxon>Bacillati</taxon>
        <taxon>Bacillota</taxon>
        <taxon>Clostridia</taxon>
        <taxon>Eubacteriales</taxon>
        <taxon>Oscillospiraceae</taxon>
        <taxon>Acetivibrio</taxon>
    </lineage>
</organism>